<accession>H3NJ42</accession>
<dbReference type="GO" id="GO:0016747">
    <property type="term" value="F:acyltransferase activity, transferring groups other than amino-acyl groups"/>
    <property type="evidence" value="ECO:0007669"/>
    <property type="project" value="InterPro"/>
</dbReference>
<evidence type="ECO:0000259" key="1">
    <source>
        <dbReference type="PROSITE" id="PS51186"/>
    </source>
</evidence>
<dbReference type="AlphaFoldDB" id="H3NJ42"/>
<proteinExistence type="predicted"/>
<dbReference type="EMBL" id="AGEG01000010">
    <property type="protein sequence ID" value="EHR37123.1"/>
    <property type="molecule type" value="Genomic_DNA"/>
</dbReference>
<dbReference type="Proteomes" id="UP000006190">
    <property type="component" value="Unassembled WGS sequence"/>
</dbReference>
<feature type="domain" description="N-acetyltransferase" evidence="1">
    <location>
        <begin position="4"/>
        <end position="167"/>
    </location>
</feature>
<gene>
    <name evidence="2" type="ORF">HMPREF9708_00881</name>
</gene>
<sequence>MEKEGVRPAKAAEVAQLQTLYDRGRSFQLASGNRNQWAPGYPGEDQLRADHQAENLYVLVDETDQILAAMALIPGQDPTYSRIEGGQWLNQDPYVTIHRLVSAGRRSGAGRRLLEWATHHYPNIRIDTHPDNQTMRQLLDQLGFVYCGIIYLASGDKREAYQFLKEE</sequence>
<dbReference type="SUPFAM" id="SSF55729">
    <property type="entry name" value="Acyl-CoA N-acyltransferases (Nat)"/>
    <property type="match status" value="1"/>
</dbReference>
<evidence type="ECO:0000313" key="2">
    <source>
        <dbReference type="EMBL" id="EHR37123.1"/>
    </source>
</evidence>
<dbReference type="InterPro" id="IPR016181">
    <property type="entry name" value="Acyl_CoA_acyltransferase"/>
</dbReference>
<dbReference type="PROSITE" id="PS51186">
    <property type="entry name" value="GNAT"/>
    <property type="match status" value="1"/>
</dbReference>
<dbReference type="HOGENOM" id="CLU_013985_13_0_9"/>
<evidence type="ECO:0000313" key="3">
    <source>
        <dbReference type="Proteomes" id="UP000006190"/>
    </source>
</evidence>
<name>H3NJ42_9LACT</name>
<dbReference type="STRING" id="883113.HMPREF9708_00881"/>
<reference evidence="2 3" key="1">
    <citation type="submission" date="2012-01" db="EMBL/GenBank/DDBJ databases">
        <title>The Genome Sequence of Facklamia languida CCUG 37842.</title>
        <authorList>
            <consortium name="The Broad Institute Genome Sequencing Platform"/>
            <person name="Earl A."/>
            <person name="Ward D."/>
            <person name="Feldgarden M."/>
            <person name="Gevers D."/>
            <person name="Huys G."/>
            <person name="Young S.K."/>
            <person name="Zeng Q."/>
            <person name="Gargeya S."/>
            <person name="Fitzgerald M."/>
            <person name="Haas B."/>
            <person name="Abouelleil A."/>
            <person name="Alvarado L."/>
            <person name="Arachchi H.M."/>
            <person name="Berlin A."/>
            <person name="Chapman S.B."/>
            <person name="Gearin G."/>
            <person name="Goldberg J."/>
            <person name="Griggs A."/>
            <person name="Gujja S."/>
            <person name="Hansen M."/>
            <person name="Heiman D."/>
            <person name="Howarth C."/>
            <person name="Larimer J."/>
            <person name="Lui A."/>
            <person name="MacDonald P.J.P."/>
            <person name="McCowen C."/>
            <person name="Montmayeur A."/>
            <person name="Murphy C."/>
            <person name="Neiman D."/>
            <person name="Pearson M."/>
            <person name="Priest M."/>
            <person name="Roberts A."/>
            <person name="Saif S."/>
            <person name="Shea T."/>
            <person name="Sisk P."/>
            <person name="Stolte C."/>
            <person name="Sykes S."/>
            <person name="Wortman J."/>
            <person name="Nusbaum C."/>
            <person name="Birren B."/>
        </authorList>
    </citation>
    <scope>NUCLEOTIDE SEQUENCE [LARGE SCALE GENOMIC DNA]</scope>
    <source>
        <strain evidence="2 3">CCUG 37842</strain>
    </source>
</reference>
<dbReference type="Gene3D" id="3.40.630.30">
    <property type="match status" value="1"/>
</dbReference>
<dbReference type="eggNOG" id="COG0456">
    <property type="taxonomic scope" value="Bacteria"/>
</dbReference>
<keyword evidence="3" id="KW-1185">Reference proteome</keyword>
<dbReference type="InterPro" id="IPR000182">
    <property type="entry name" value="GNAT_dom"/>
</dbReference>
<dbReference type="RefSeq" id="WP_006309001.1">
    <property type="nucleotide sequence ID" value="NZ_JH601133.1"/>
</dbReference>
<comment type="caution">
    <text evidence="2">The sequence shown here is derived from an EMBL/GenBank/DDBJ whole genome shotgun (WGS) entry which is preliminary data.</text>
</comment>
<organism evidence="2 3">
    <name type="scientific">Facklamia languida CCUG 37842</name>
    <dbReference type="NCBI Taxonomy" id="883113"/>
    <lineage>
        <taxon>Bacteria</taxon>
        <taxon>Bacillati</taxon>
        <taxon>Bacillota</taxon>
        <taxon>Bacilli</taxon>
        <taxon>Lactobacillales</taxon>
        <taxon>Aerococcaceae</taxon>
        <taxon>Facklamia</taxon>
    </lineage>
</organism>
<dbReference type="PATRIC" id="fig|883113.3.peg.876"/>
<protein>
    <recommendedName>
        <fullName evidence="1">N-acetyltransferase domain-containing protein</fullName>
    </recommendedName>
</protein>
<dbReference type="OrthoDB" id="9796381at2"/>